<dbReference type="Pfam" id="PF04828">
    <property type="entry name" value="GFA"/>
    <property type="match status" value="1"/>
</dbReference>
<dbReference type="InterPro" id="IPR006913">
    <property type="entry name" value="CENP-V/GFA"/>
</dbReference>
<dbReference type="InterPro" id="IPR011057">
    <property type="entry name" value="Mss4-like_sf"/>
</dbReference>
<evidence type="ECO:0000256" key="1">
    <source>
        <dbReference type="ARBA" id="ARBA00005495"/>
    </source>
</evidence>
<comment type="caution">
    <text evidence="5">The sequence shown here is derived from an EMBL/GenBank/DDBJ whole genome shotgun (WGS) entry which is preliminary data.</text>
</comment>
<reference evidence="5" key="1">
    <citation type="journal article" date="2014" name="Int. J. Syst. Evol. Microbiol.">
        <title>Complete genome sequence of Corynebacterium casei LMG S-19264T (=DSM 44701T), isolated from a smear-ripened cheese.</title>
        <authorList>
            <consortium name="US DOE Joint Genome Institute (JGI-PGF)"/>
            <person name="Walter F."/>
            <person name="Albersmeier A."/>
            <person name="Kalinowski J."/>
            <person name="Ruckert C."/>
        </authorList>
    </citation>
    <scope>NUCLEOTIDE SEQUENCE</scope>
    <source>
        <strain evidence="5">KCTC 32020</strain>
    </source>
</reference>
<dbReference type="PANTHER" id="PTHR28620:SF1">
    <property type="entry name" value="CENP-V_GFA DOMAIN-CONTAINING PROTEIN"/>
    <property type="match status" value="1"/>
</dbReference>
<reference evidence="5" key="2">
    <citation type="submission" date="2020-09" db="EMBL/GenBank/DDBJ databases">
        <authorList>
            <person name="Sun Q."/>
            <person name="Kim S."/>
        </authorList>
    </citation>
    <scope>NUCLEOTIDE SEQUENCE</scope>
    <source>
        <strain evidence="5">KCTC 32020</strain>
    </source>
</reference>
<dbReference type="Proteomes" id="UP000636453">
    <property type="component" value="Unassembled WGS sequence"/>
</dbReference>
<evidence type="ECO:0000313" key="6">
    <source>
        <dbReference type="Proteomes" id="UP000636453"/>
    </source>
</evidence>
<accession>A0A919DHB0</accession>
<comment type="similarity">
    <text evidence="1">Belongs to the Gfa family.</text>
</comment>
<dbReference type="InterPro" id="IPR052355">
    <property type="entry name" value="CENP-V-like"/>
</dbReference>
<dbReference type="GO" id="GO:0016846">
    <property type="term" value="F:carbon-sulfur lyase activity"/>
    <property type="evidence" value="ECO:0007669"/>
    <property type="project" value="InterPro"/>
</dbReference>
<dbReference type="EMBL" id="BNCF01000017">
    <property type="protein sequence ID" value="GHE42292.1"/>
    <property type="molecule type" value="Genomic_DNA"/>
</dbReference>
<evidence type="ECO:0000256" key="3">
    <source>
        <dbReference type="ARBA" id="ARBA00022833"/>
    </source>
</evidence>
<protein>
    <recommendedName>
        <fullName evidence="4">CENP-V/GFA domain-containing protein</fullName>
    </recommendedName>
</protein>
<evidence type="ECO:0000256" key="2">
    <source>
        <dbReference type="ARBA" id="ARBA00022723"/>
    </source>
</evidence>
<gene>
    <name evidence="5" type="ORF">GCM10007167_25220</name>
</gene>
<name>A0A919DHB0_9GAMM</name>
<sequence length="129" mass="14540">MHVTHRGGCHCGRVRFEVDAPAVIEALECTCSICRMTGFLHLIVPHRRFRLLEGEDALGEYRFNTGVARHYFCRHCGIKSFYVPRSHPDGIDVNVRCLDAATVQRVDVSRFDDADRDAATAAIAHLSRE</sequence>
<dbReference type="Gene3D" id="2.170.150.70">
    <property type="match status" value="1"/>
</dbReference>
<dbReference type="GO" id="GO:0046872">
    <property type="term" value="F:metal ion binding"/>
    <property type="evidence" value="ECO:0007669"/>
    <property type="project" value="UniProtKB-KW"/>
</dbReference>
<organism evidence="5 6">
    <name type="scientific">Vulcaniibacterium thermophilum</name>
    <dbReference type="NCBI Taxonomy" id="1169913"/>
    <lineage>
        <taxon>Bacteria</taxon>
        <taxon>Pseudomonadati</taxon>
        <taxon>Pseudomonadota</taxon>
        <taxon>Gammaproteobacteria</taxon>
        <taxon>Lysobacterales</taxon>
        <taxon>Lysobacteraceae</taxon>
        <taxon>Vulcaniibacterium</taxon>
    </lineage>
</organism>
<keyword evidence="6" id="KW-1185">Reference proteome</keyword>
<feature type="domain" description="CENP-V/GFA" evidence="4">
    <location>
        <begin position="5"/>
        <end position="117"/>
    </location>
</feature>
<dbReference type="PANTHER" id="PTHR28620">
    <property type="entry name" value="CENTROMERE PROTEIN V"/>
    <property type="match status" value="1"/>
</dbReference>
<dbReference type="AlphaFoldDB" id="A0A919DHB0"/>
<evidence type="ECO:0000259" key="4">
    <source>
        <dbReference type="PROSITE" id="PS51891"/>
    </source>
</evidence>
<evidence type="ECO:0000313" key="5">
    <source>
        <dbReference type="EMBL" id="GHE42292.1"/>
    </source>
</evidence>
<keyword evidence="2" id="KW-0479">Metal-binding</keyword>
<proteinExistence type="inferred from homology"/>
<dbReference type="SUPFAM" id="SSF51316">
    <property type="entry name" value="Mss4-like"/>
    <property type="match status" value="1"/>
</dbReference>
<dbReference type="PROSITE" id="PS51891">
    <property type="entry name" value="CENP_V_GFA"/>
    <property type="match status" value="1"/>
</dbReference>
<keyword evidence="3" id="KW-0862">Zinc</keyword>